<evidence type="ECO:0000313" key="2">
    <source>
        <dbReference type="Proteomes" id="UP001281410"/>
    </source>
</evidence>
<protein>
    <submittedName>
        <fullName evidence="1">Uncharacterized protein</fullName>
    </submittedName>
</protein>
<name>A0AAE0A7R2_9ROSI</name>
<dbReference type="EMBL" id="JANJYJ010000006">
    <property type="protein sequence ID" value="KAK3204918.1"/>
    <property type="molecule type" value="Genomic_DNA"/>
</dbReference>
<comment type="caution">
    <text evidence="1">The sequence shown here is derived from an EMBL/GenBank/DDBJ whole genome shotgun (WGS) entry which is preliminary data.</text>
</comment>
<evidence type="ECO:0000313" key="1">
    <source>
        <dbReference type="EMBL" id="KAK3204918.1"/>
    </source>
</evidence>
<organism evidence="1 2">
    <name type="scientific">Dipteronia sinensis</name>
    <dbReference type="NCBI Taxonomy" id="43782"/>
    <lineage>
        <taxon>Eukaryota</taxon>
        <taxon>Viridiplantae</taxon>
        <taxon>Streptophyta</taxon>
        <taxon>Embryophyta</taxon>
        <taxon>Tracheophyta</taxon>
        <taxon>Spermatophyta</taxon>
        <taxon>Magnoliopsida</taxon>
        <taxon>eudicotyledons</taxon>
        <taxon>Gunneridae</taxon>
        <taxon>Pentapetalae</taxon>
        <taxon>rosids</taxon>
        <taxon>malvids</taxon>
        <taxon>Sapindales</taxon>
        <taxon>Sapindaceae</taxon>
        <taxon>Hippocastanoideae</taxon>
        <taxon>Acereae</taxon>
        <taxon>Dipteronia</taxon>
    </lineage>
</organism>
<accession>A0AAE0A7R2</accession>
<proteinExistence type="predicted"/>
<dbReference type="AlphaFoldDB" id="A0AAE0A7R2"/>
<gene>
    <name evidence="1" type="ORF">Dsin_018964</name>
</gene>
<sequence length="83" mass="9157">MRTQATKPGSVTARSEQRRWSEIEQAFAQENPRETKICDGEMRTVAVRLTTGSEADGMVDEMTGRMGLTAPRTEIGLVMAARV</sequence>
<reference evidence="1" key="1">
    <citation type="journal article" date="2023" name="Plant J.">
        <title>Genome sequences and population genomics provide insights into the demographic history, inbreeding, and mutation load of two 'living fossil' tree species of Dipteronia.</title>
        <authorList>
            <person name="Feng Y."/>
            <person name="Comes H.P."/>
            <person name="Chen J."/>
            <person name="Zhu S."/>
            <person name="Lu R."/>
            <person name="Zhang X."/>
            <person name="Li P."/>
            <person name="Qiu J."/>
            <person name="Olsen K.M."/>
            <person name="Qiu Y."/>
        </authorList>
    </citation>
    <scope>NUCLEOTIDE SEQUENCE</scope>
    <source>
        <strain evidence="1">NBL</strain>
    </source>
</reference>
<keyword evidence="2" id="KW-1185">Reference proteome</keyword>
<dbReference type="Proteomes" id="UP001281410">
    <property type="component" value="Unassembled WGS sequence"/>
</dbReference>